<dbReference type="Proteomes" id="UP000828390">
    <property type="component" value="Unassembled WGS sequence"/>
</dbReference>
<sequence>MNRREWNTNSKEMTEIFSEEHKTNGDQDNVKVQGHVWDVRTDQISPQKNQTFKCRQGLRDKKNPTSNSSICVRSYGIVLTCNT</sequence>
<evidence type="ECO:0000313" key="2">
    <source>
        <dbReference type="Proteomes" id="UP000828390"/>
    </source>
</evidence>
<organism evidence="1 2">
    <name type="scientific">Dreissena polymorpha</name>
    <name type="common">Zebra mussel</name>
    <name type="synonym">Mytilus polymorpha</name>
    <dbReference type="NCBI Taxonomy" id="45954"/>
    <lineage>
        <taxon>Eukaryota</taxon>
        <taxon>Metazoa</taxon>
        <taxon>Spiralia</taxon>
        <taxon>Lophotrochozoa</taxon>
        <taxon>Mollusca</taxon>
        <taxon>Bivalvia</taxon>
        <taxon>Autobranchia</taxon>
        <taxon>Heteroconchia</taxon>
        <taxon>Euheterodonta</taxon>
        <taxon>Imparidentia</taxon>
        <taxon>Neoheterodontei</taxon>
        <taxon>Myida</taxon>
        <taxon>Dreissenoidea</taxon>
        <taxon>Dreissenidae</taxon>
        <taxon>Dreissena</taxon>
    </lineage>
</organism>
<reference evidence="1" key="2">
    <citation type="submission" date="2020-11" db="EMBL/GenBank/DDBJ databases">
        <authorList>
            <person name="McCartney M.A."/>
            <person name="Auch B."/>
            <person name="Kono T."/>
            <person name="Mallez S."/>
            <person name="Becker A."/>
            <person name="Gohl D.M."/>
            <person name="Silverstein K.A.T."/>
            <person name="Koren S."/>
            <person name="Bechman K.B."/>
            <person name="Herman A."/>
            <person name="Abrahante J.E."/>
            <person name="Garbe J."/>
        </authorList>
    </citation>
    <scope>NUCLEOTIDE SEQUENCE</scope>
    <source>
        <strain evidence="1">Duluth1</strain>
        <tissue evidence="1">Whole animal</tissue>
    </source>
</reference>
<dbReference type="EMBL" id="JAIWYP010000004">
    <property type="protein sequence ID" value="KAH3837031.1"/>
    <property type="molecule type" value="Genomic_DNA"/>
</dbReference>
<protein>
    <submittedName>
        <fullName evidence="1">Uncharacterized protein</fullName>
    </submittedName>
</protein>
<proteinExistence type="predicted"/>
<reference evidence="1" key="1">
    <citation type="journal article" date="2019" name="bioRxiv">
        <title>The Genome of the Zebra Mussel, Dreissena polymorpha: A Resource for Invasive Species Research.</title>
        <authorList>
            <person name="McCartney M.A."/>
            <person name="Auch B."/>
            <person name="Kono T."/>
            <person name="Mallez S."/>
            <person name="Zhang Y."/>
            <person name="Obille A."/>
            <person name="Becker A."/>
            <person name="Abrahante J.E."/>
            <person name="Garbe J."/>
            <person name="Badalamenti J.P."/>
            <person name="Herman A."/>
            <person name="Mangelson H."/>
            <person name="Liachko I."/>
            <person name="Sullivan S."/>
            <person name="Sone E.D."/>
            <person name="Koren S."/>
            <person name="Silverstein K.A.T."/>
            <person name="Beckman K.B."/>
            <person name="Gohl D.M."/>
        </authorList>
    </citation>
    <scope>NUCLEOTIDE SEQUENCE</scope>
    <source>
        <strain evidence="1">Duluth1</strain>
        <tissue evidence="1">Whole animal</tissue>
    </source>
</reference>
<accession>A0A9D4QMW3</accession>
<keyword evidence="2" id="KW-1185">Reference proteome</keyword>
<gene>
    <name evidence="1" type="ORF">DPMN_110409</name>
</gene>
<dbReference type="AlphaFoldDB" id="A0A9D4QMW3"/>
<name>A0A9D4QMW3_DREPO</name>
<evidence type="ECO:0000313" key="1">
    <source>
        <dbReference type="EMBL" id="KAH3837031.1"/>
    </source>
</evidence>
<comment type="caution">
    <text evidence="1">The sequence shown here is derived from an EMBL/GenBank/DDBJ whole genome shotgun (WGS) entry which is preliminary data.</text>
</comment>